<evidence type="ECO:0000256" key="1">
    <source>
        <dbReference type="SAM" id="SignalP"/>
    </source>
</evidence>
<name>A0ABS3BA32_9XANT</name>
<evidence type="ECO:0000313" key="2">
    <source>
        <dbReference type="EMBL" id="MBN6104281.1"/>
    </source>
</evidence>
<gene>
    <name evidence="2" type="ORF">JR064_19135</name>
</gene>
<dbReference type="RefSeq" id="WP_206230760.1">
    <property type="nucleotide sequence ID" value="NZ_JAFIWB010000027.1"/>
</dbReference>
<feature type="signal peptide" evidence="1">
    <location>
        <begin position="1"/>
        <end position="22"/>
    </location>
</feature>
<keyword evidence="1" id="KW-0732">Signal</keyword>
<dbReference type="Pfam" id="PF18950">
    <property type="entry name" value="DUF5694"/>
    <property type="match status" value="1"/>
</dbReference>
<dbReference type="SUPFAM" id="SSF159501">
    <property type="entry name" value="EreA/ChaN-like"/>
    <property type="match status" value="1"/>
</dbReference>
<dbReference type="EMBL" id="JAFIWB010000027">
    <property type="protein sequence ID" value="MBN6104281.1"/>
    <property type="molecule type" value="Genomic_DNA"/>
</dbReference>
<evidence type="ECO:0008006" key="4">
    <source>
        <dbReference type="Google" id="ProtNLM"/>
    </source>
</evidence>
<proteinExistence type="predicted"/>
<reference evidence="2 3" key="1">
    <citation type="submission" date="2021-02" db="EMBL/GenBank/DDBJ databases">
        <title>Taxonomically Unique Crown Gall-Associated Xanthomonas Stains Have Deficiency in Virulence Repertories.</title>
        <authorList>
            <person name="Mafakheri H."/>
            <person name="Taghavi S.M."/>
            <person name="Dimkic I."/>
            <person name="Nemanja K."/>
            <person name="Osdaghi E."/>
        </authorList>
    </citation>
    <scope>NUCLEOTIDE SEQUENCE [LARGE SCALE GENOMIC DNA]</scope>
    <source>
        <strain evidence="2 3">FX4</strain>
    </source>
</reference>
<protein>
    <recommendedName>
        <fullName evidence="4">Haem-binding uptake Tiki superfamily ChaN domain-containing protein</fullName>
    </recommendedName>
</protein>
<organism evidence="2 3">
    <name type="scientific">Xanthomonas bonasiae</name>
    <dbReference type="NCBI Taxonomy" id="2810351"/>
    <lineage>
        <taxon>Bacteria</taxon>
        <taxon>Pseudomonadati</taxon>
        <taxon>Pseudomonadota</taxon>
        <taxon>Gammaproteobacteria</taxon>
        <taxon>Lysobacterales</taxon>
        <taxon>Lysobacteraceae</taxon>
        <taxon>Xanthomonas</taxon>
    </lineage>
</organism>
<accession>A0ABS3BA32</accession>
<dbReference type="Proteomes" id="UP000695802">
    <property type="component" value="Unassembled WGS sequence"/>
</dbReference>
<keyword evidence="3" id="KW-1185">Reference proteome</keyword>
<evidence type="ECO:0000313" key="3">
    <source>
        <dbReference type="Proteomes" id="UP000695802"/>
    </source>
</evidence>
<feature type="chain" id="PRO_5046274677" description="Haem-binding uptake Tiki superfamily ChaN domain-containing protein" evidence="1">
    <location>
        <begin position="23"/>
        <end position="274"/>
    </location>
</feature>
<sequence length="274" mass="29732">MNAHRFFVAALSACLSALPALAAAATQTPVTPAKVMMLGSFHFENPGRDMVKFKVSDVMSKDNQAYLAGLAARLAAFHPTDVLVECEPSEQANYDAAFARYRDGQSTLPNNEIHQIGFRVAKASGIAGVTCFDEGQVGWDSDPMFDYIKAHDPAMQATMDATFKNLSARADREQSTLPLHELLRLTNDPARDRENKNLYISTNAVDAGGSFAGADAAASWWHRNFRMYANVQKAAQPGHRVLVIAGSGHTAILKDLLAIDMQRTAEDVSGYLAP</sequence>
<dbReference type="InterPro" id="IPR043749">
    <property type="entry name" value="DUF5694"/>
</dbReference>
<comment type="caution">
    <text evidence="2">The sequence shown here is derived from an EMBL/GenBank/DDBJ whole genome shotgun (WGS) entry which is preliminary data.</text>
</comment>